<feature type="compositionally biased region" description="Basic and acidic residues" evidence="2">
    <location>
        <begin position="165"/>
        <end position="191"/>
    </location>
</feature>
<feature type="domain" description="DUF1542" evidence="3">
    <location>
        <begin position="143"/>
        <end position="210"/>
    </location>
</feature>
<keyword evidence="1" id="KW-0175">Coiled coil</keyword>
<feature type="coiled-coil region" evidence="1">
    <location>
        <begin position="246"/>
        <end position="273"/>
    </location>
</feature>
<feature type="coiled-coil region" evidence="1">
    <location>
        <begin position="327"/>
        <end position="354"/>
    </location>
</feature>
<feature type="region of interest" description="Disordered" evidence="2">
    <location>
        <begin position="129"/>
        <end position="151"/>
    </location>
</feature>
<dbReference type="Pfam" id="PF07564">
    <property type="entry name" value="DUF1542"/>
    <property type="match status" value="5"/>
</dbReference>
<feature type="compositionally biased region" description="Basic and acidic residues" evidence="2">
    <location>
        <begin position="432"/>
        <end position="442"/>
    </location>
</feature>
<evidence type="ECO:0000313" key="5">
    <source>
        <dbReference type="Proteomes" id="UP001314261"/>
    </source>
</evidence>
<feature type="region of interest" description="Disordered" evidence="2">
    <location>
        <begin position="1"/>
        <end position="22"/>
    </location>
</feature>
<sequence length="456" mass="47235">MTTDEKNAQLAKVETDRQAANDNIDRAADSDAIDAATIAGIQKIDADHVAGTPTDNQKTTQKGNVDAEAKKVSDAIKADTTLTTDEKNAQLAKVEADRKAADGNIDKAADSDAINAATAAGIQKIDADHVPGTPAVNQKTTQKGNVDAEAKKVSDAIKADTTLTTDEKNAQLAAVEKDRKSADDNTDKAADADDINSATSTGVAKIDADHKPGISTNGQKTTQKGNVDAEAKKVDATIKADTTLTTDEKNAQLAKVETDRQAANDNIDKATDSDAINAATAAGIKKIDADHVAGTPTDNQKTTQKGNVDAEAKKVSAAIKADTTLTTDEKNAQLAKVEADRQAANDNIDKAADSDAINAATAAGIQKIDADYQPGSLDNVKNQNKKNIDNAAAKAKQVVDDDGSLTPDDKNKRKAAIDQAAAKAKAAVDNGQHADDSDKSAKAGEQLIAGLNDAPD</sequence>
<keyword evidence="5" id="KW-1185">Reference proteome</keyword>
<feature type="domain" description="DUF1542" evidence="3">
    <location>
        <begin position="2"/>
        <end position="50"/>
    </location>
</feature>
<feature type="domain" description="DUF1542" evidence="3">
    <location>
        <begin position="62"/>
        <end position="131"/>
    </location>
</feature>
<gene>
    <name evidence="4" type="ORF">R54839_PPFHFPJH_01462</name>
</gene>
<accession>A0ABM9N0I2</accession>
<feature type="compositionally biased region" description="Polar residues" evidence="2">
    <location>
        <begin position="214"/>
        <end position="225"/>
    </location>
</feature>
<feature type="compositionally biased region" description="Polar residues" evidence="2">
    <location>
        <begin position="135"/>
        <end position="144"/>
    </location>
</feature>
<name>A0ABM9N0I2_9LACO</name>
<evidence type="ECO:0000259" key="3">
    <source>
        <dbReference type="Pfam" id="PF07564"/>
    </source>
</evidence>
<feature type="domain" description="DUF1542" evidence="3">
    <location>
        <begin position="224"/>
        <end position="293"/>
    </location>
</feature>
<organism evidence="4 5">
    <name type="scientific">Fructobacillus fructosus</name>
    <dbReference type="NCBI Taxonomy" id="1631"/>
    <lineage>
        <taxon>Bacteria</taxon>
        <taxon>Bacillati</taxon>
        <taxon>Bacillota</taxon>
        <taxon>Bacilli</taxon>
        <taxon>Lactobacillales</taxon>
        <taxon>Lactobacillaceae</taxon>
        <taxon>Fructobacillus</taxon>
    </lineage>
</organism>
<feature type="domain" description="DUF1542" evidence="3">
    <location>
        <begin position="305"/>
        <end position="370"/>
    </location>
</feature>
<evidence type="ECO:0000256" key="1">
    <source>
        <dbReference type="SAM" id="Coils"/>
    </source>
</evidence>
<reference evidence="4 5" key="1">
    <citation type="submission" date="2023-10" db="EMBL/GenBank/DDBJ databases">
        <authorList>
            <person name="Botero Cardona J."/>
        </authorList>
    </citation>
    <scope>NUCLEOTIDE SEQUENCE [LARGE SCALE GENOMIC DNA]</scope>
    <source>
        <strain evidence="4 5">R-54839</strain>
    </source>
</reference>
<proteinExistence type="predicted"/>
<dbReference type="InterPro" id="IPR011439">
    <property type="entry name" value="DUF1542"/>
</dbReference>
<feature type="region of interest" description="Disordered" evidence="2">
    <location>
        <begin position="394"/>
        <end position="456"/>
    </location>
</feature>
<evidence type="ECO:0000313" key="4">
    <source>
        <dbReference type="EMBL" id="CAK1252608.1"/>
    </source>
</evidence>
<comment type="caution">
    <text evidence="4">The sequence shown here is derived from an EMBL/GenBank/DDBJ whole genome shotgun (WGS) entry which is preliminary data.</text>
</comment>
<evidence type="ECO:0000256" key="2">
    <source>
        <dbReference type="SAM" id="MobiDB-lite"/>
    </source>
</evidence>
<protein>
    <submittedName>
        <fullName evidence="4">Chromosome segregation ATPase Smc (Smc)</fullName>
    </submittedName>
</protein>
<dbReference type="EMBL" id="CAUZLR010000011">
    <property type="protein sequence ID" value="CAK1252608.1"/>
    <property type="molecule type" value="Genomic_DNA"/>
</dbReference>
<feature type="region of interest" description="Disordered" evidence="2">
    <location>
        <begin position="164"/>
        <end position="232"/>
    </location>
</feature>
<feature type="compositionally biased region" description="Low complexity" evidence="2">
    <location>
        <begin position="417"/>
        <end position="427"/>
    </location>
</feature>
<dbReference type="Proteomes" id="UP001314261">
    <property type="component" value="Unassembled WGS sequence"/>
</dbReference>